<protein>
    <submittedName>
        <fullName evidence="2">Uncharacterized protein</fullName>
    </submittedName>
</protein>
<proteinExistence type="predicted"/>
<reference evidence="2" key="1">
    <citation type="journal article" date="2021" name="Proc. Natl. Acad. Sci. U.S.A.">
        <title>A Catalog of Tens of Thousands of Viruses from Human Metagenomes Reveals Hidden Associations with Chronic Diseases.</title>
        <authorList>
            <person name="Tisza M.J."/>
            <person name="Buck C.B."/>
        </authorList>
    </citation>
    <scope>NUCLEOTIDE SEQUENCE</scope>
    <source>
        <strain evidence="2">CtNWS1</strain>
    </source>
</reference>
<sequence length="52" mass="5841">MRDGILDSQSAKKPGNIPRKRNRTKGYGKTTDNPSNLDRRQQISKAGFLNLP</sequence>
<organism evidence="2">
    <name type="scientific">Microviridae sp. ctNWS1</name>
    <dbReference type="NCBI Taxonomy" id="2826733"/>
    <lineage>
        <taxon>Viruses</taxon>
        <taxon>Monodnaviria</taxon>
        <taxon>Sangervirae</taxon>
        <taxon>Phixviricota</taxon>
        <taxon>Malgrandaviricetes</taxon>
        <taxon>Petitvirales</taxon>
        <taxon>Microviridae</taxon>
    </lineage>
</organism>
<evidence type="ECO:0000313" key="2">
    <source>
        <dbReference type="EMBL" id="DAD89254.1"/>
    </source>
</evidence>
<feature type="region of interest" description="Disordered" evidence="1">
    <location>
        <begin position="1"/>
        <end position="52"/>
    </location>
</feature>
<name>A0A8S5N3R9_9VIRU</name>
<evidence type="ECO:0000256" key="1">
    <source>
        <dbReference type="SAM" id="MobiDB-lite"/>
    </source>
</evidence>
<dbReference type="EMBL" id="BK015056">
    <property type="protein sequence ID" value="DAD89254.1"/>
    <property type="molecule type" value="Genomic_DNA"/>
</dbReference>
<accession>A0A8S5N3R9</accession>